<comment type="subcellular location">
    <subcellularLocation>
        <location evidence="1">Cell membrane</location>
        <topology evidence="1">Single-pass type I membrane protein</topology>
    </subcellularLocation>
    <subcellularLocation>
        <location evidence="4">Chromosome</location>
        <location evidence="4">Centromere</location>
        <location evidence="4">Kinetochore</location>
    </subcellularLocation>
    <subcellularLocation>
        <location evidence="3">Chromosome</location>
        <location evidence="3">Telomere</location>
    </subcellularLocation>
    <subcellularLocation>
        <location evidence="2">Cytoplasm</location>
    </subcellularLocation>
</comment>
<keyword evidence="32" id="KW-0158">Chromosome</keyword>
<dbReference type="InterPro" id="IPR001245">
    <property type="entry name" value="Ser-Thr/Tyr_kinase_cat_dom"/>
</dbReference>
<sequence>MDSSPRNTMTTTAPRFSELKPPLSEDIIEALDRSGFEFCTPVQAKTIPLLCSHKDVAVDAATGSGKTLAFLLPLVEILRRSTSYPPKPHHVMGVIISPTRELSAQIHKVAQPFVSTLPNVNSVLLVGGREVEADMNTIEEEGGNILIGTPGRLSDIMKRMEFLDYRNLEILVLDEADRLLGIGFQKQVNYIISRLPKQRRTGLFSATQTQAVKELAKAGLRNAEKVILRPESKSKTPSGLYSEYMKCEADKKSSQLVDLLIENKNKKLLVFFMTCASVDYWGLVLSKIPTLKSISFFPIHGKMDQKARNKALASFTEASSGVLLCTDVAARGLDIPGIDYVVQYDPPQDPNVFIHRVGRTARLEREGRSIVFLMPKEKDYVEFMRIKKVPLQKRKCSENASDVIPIIRSLAMKDREVLEKGLKAFVSFVRAYKEHHCSFIFSWKGLEIGKLAMGYGILSFPSISEVIQDRINIVGFTPVEGITFEDIKFKNKSREKQRQQNLLARKEKLQQEKREKGKKRERKAVDDSNKASRKRKLTKRQRQTIQTAQDEEKMNEDYGLLQKLKKGDLAKMMVEDLGVEAKEAAVREVAKLLPLPELLQSISSIKADYIARQQANDAQLSTMVAEQVEQAQAGLESLSSSEKTIYELRDNFISIDKLCQECQTLIDNHDQIKLLSNARNNLNKTLKDVEGMMSISVEAAAARESLSDDKEIVNTYERLTALDGKRRFALAAAGEEVGRLREYFEDVDRTWETFEKTLWGHVSNYYKLSKESPQTLVRALRVVEMQEILDQQLAEEAAEAEGEGAMASVANPRRPGKKSTTTSASSKGLAQQKLKVQGKGYKDKCYEQIRKAVEDRFNRLLTLVFEDLKAALEEARMIGEELGDIYDYVAPCFPPRYEIFQLMVNLYTERFIQMLRLLSDRANDLTNIEILKVTGWVVEYQENLIALGVDDSLAQVCSESGSMDPLMNAYVERMQATTKKWYMNILEADKVQPPKKTEEGKLYTPAAVDLFRILGEQVQIVRDNSTDVMLYRIALAIIQVMIDFQAAEKKRVDEPASDIGLEPLCAMINNNLRCYDLAMELSNSTLEALPQNYAEQVNFEDTCKGFLEVAKEAVHQTVRVIFEDPGVQELLVKLYQKEWCEGQVTEYLVATFGDYFTDVKMYVEERSFRRFVEACLEETVVVYVDHLLTQKNYIKEETIERMRLDEEVLMDFFREYISASKVESRIRIMSDLRELASAESLDAFTLVYSNILEHQPDCPAEVVEKLVSLREGIPRKDTKEVVQECKEIYENTLVDGNPPKTGFFRRLLPLAFPPFYGGSDVVTILEDGWCIGDLRRRICSPVEPSRFLRSGYGGVYLAGVSFPWLGYDHPFGAAATASLFADSSSVFSLILLSNHSLWLASANLEGDALHTLRVTLVDPNNVLQSWDPTLVNPCTWFHVTCNNENSVIRVDLGNAELSGHLVPELGVLKNLQYLELYSNNITGPIPSNLGNLTNLVSLDLYLNSFTGPIPESLGKLSKLRFLRLNNNSLTGSIPMALTNITTLQVLDLSNNRLSGSVPDNGSFSLFTPISFANNLDLCGPVTSHPCPGSPPFSPPPPFIPPPPVSTPSGYGITGAIAGGVAAGAALLFAAPAIAFAWWRRRKPLDIFFDVPAEEDPEVHLGQLKRFSLRELQVASDGFSNKNILGRGGFGKVYKGRLADGTLVAVKRLKEERTPGGELQFQTEVEMISMAVHRNLLRLRGFCMTPTERLLVYPYMANGSVASCLRERPPSQPPLDWPTRKRIALGSARGLSYLHDHCDPKIIHRDVKAANILLDEEFEAVVGDFGLAKLMDYKDTHVTTAVRGTIGHIAPEYLSTGKSSEKTDVFGYGIMLLELITGQRAFDLARLANDDDVMLLDWVKGLLKEKKLEMLVDPDLQTNYEERELEQVIQVALLCTQGSPMERPKMSEVVRMLEGDGLAERWDEWQKVEILREEIDLSPNPNSDWILDSTYNLHAVELSEMNNLAMEEEDEGEIFLGESDVLREIDVDEEDLPEADDDDMDDDAEEFDENDDSVHTFTGHKGELYALACSPTDATLVATGGGDDKAFLWKIGNGDWAAELPGHKDSVSCLAFSFDGQLLASGGLDGVVQIFDASSGNLKCVFDGPGAGIEWVRWHPRGHIVLAGSEDCSLWMWNADKEAYLNMFSGHNLNVTCGDFTPDGKLICTGSDDASLIVWNPKTCESIHVVKGHPYHTEGLTCLDINSNSSLAISGSKDGSVHIVNIVTGKVVSSLTSHTDSVECVKFSPSSATIPLAATGGMDKKLIIWDLQHSTPRFICDHAEGVTSLTWIGTSKYLATGCADGTVSVWDSLLGNCIHTYHGHQDAVQAISVSTNADFIVSVSVDNTARVYETSEFQNKVA</sequence>
<evidence type="ECO:0000256" key="33">
    <source>
        <dbReference type="ARBA" id="ARBA00022989"/>
    </source>
</evidence>
<name>A0A8S1ZPX1_ARAAE</name>
<dbReference type="SMART" id="SM00220">
    <property type="entry name" value="S_TKc"/>
    <property type="match status" value="1"/>
</dbReference>
<dbReference type="Gene3D" id="3.30.200.20">
    <property type="entry name" value="Phosphorylase Kinase, domain 1"/>
    <property type="match status" value="1"/>
</dbReference>
<keyword evidence="21" id="KW-0812">Transmembrane</keyword>
<dbReference type="Pfam" id="PF13959">
    <property type="entry name" value="CTE_SPB4"/>
    <property type="match status" value="1"/>
</dbReference>
<dbReference type="Gene3D" id="1.10.510.10">
    <property type="entry name" value="Transferase(Phosphotransferase) domain 1"/>
    <property type="match status" value="1"/>
</dbReference>
<comment type="similarity">
    <text evidence="39">Belongs to the DEAD box helicase family. DDX55/SPB4 subfamily.</text>
</comment>
<evidence type="ECO:0000256" key="11">
    <source>
        <dbReference type="ARBA" id="ARBA00015536"/>
    </source>
</evidence>
<keyword evidence="14" id="KW-0268">Exocytosis</keyword>
<dbReference type="CDD" id="cd17960">
    <property type="entry name" value="DEADc_DDX55"/>
    <property type="match status" value="1"/>
</dbReference>
<feature type="region of interest" description="Disordered" evidence="46">
    <location>
        <begin position="510"/>
        <end position="552"/>
    </location>
</feature>
<dbReference type="InterPro" id="IPR001650">
    <property type="entry name" value="Helicase_C-like"/>
</dbReference>
<evidence type="ECO:0000256" key="30">
    <source>
        <dbReference type="ARBA" id="ARBA00022840"/>
    </source>
</evidence>
<dbReference type="InterPro" id="IPR011545">
    <property type="entry name" value="DEAD/DEAH_box_helicase_dom"/>
</dbReference>
<dbReference type="PROSITE" id="PS00678">
    <property type="entry name" value="WD_REPEATS_1"/>
    <property type="match status" value="1"/>
</dbReference>
<evidence type="ECO:0000256" key="4">
    <source>
        <dbReference type="ARBA" id="ARBA00004629"/>
    </source>
</evidence>
<evidence type="ECO:0000256" key="6">
    <source>
        <dbReference type="ARBA" id="ARBA00008171"/>
    </source>
</evidence>
<evidence type="ECO:0000256" key="46">
    <source>
        <dbReference type="SAM" id="MobiDB-lite"/>
    </source>
</evidence>
<dbReference type="SMART" id="SM01178">
    <property type="entry name" value="DUF4217"/>
    <property type="match status" value="1"/>
</dbReference>
<keyword evidence="15" id="KW-0963">Cytoplasm</keyword>
<dbReference type="Gene3D" id="3.40.50.300">
    <property type="entry name" value="P-loop containing nucleotide triphosphate hydrolases"/>
    <property type="match status" value="2"/>
</dbReference>
<dbReference type="CDD" id="cd00200">
    <property type="entry name" value="WD40"/>
    <property type="match status" value="1"/>
</dbReference>
<evidence type="ECO:0000256" key="5">
    <source>
        <dbReference type="ARBA" id="ARBA00007545"/>
    </source>
</evidence>
<evidence type="ECO:0000256" key="21">
    <source>
        <dbReference type="ARBA" id="ARBA00022692"/>
    </source>
</evidence>
<organism evidence="51 52">
    <name type="scientific">Arabidopsis arenosa</name>
    <name type="common">Sand rock-cress</name>
    <name type="synonym">Cardaminopsis arenosa</name>
    <dbReference type="NCBI Taxonomy" id="38785"/>
    <lineage>
        <taxon>Eukaryota</taxon>
        <taxon>Viridiplantae</taxon>
        <taxon>Streptophyta</taxon>
        <taxon>Embryophyta</taxon>
        <taxon>Tracheophyta</taxon>
        <taxon>Spermatophyta</taxon>
        <taxon>Magnoliopsida</taxon>
        <taxon>eudicotyledons</taxon>
        <taxon>Gunneridae</taxon>
        <taxon>Pentapetalae</taxon>
        <taxon>rosids</taxon>
        <taxon>malvids</taxon>
        <taxon>Brassicales</taxon>
        <taxon>Brassicaceae</taxon>
        <taxon>Camelineae</taxon>
        <taxon>Arabidopsis</taxon>
    </lineage>
</organism>
<dbReference type="PROSITE" id="PS50082">
    <property type="entry name" value="WD_REPEATS_2"/>
    <property type="match status" value="8"/>
</dbReference>
<evidence type="ECO:0000256" key="23">
    <source>
        <dbReference type="ARBA" id="ARBA00022729"/>
    </source>
</evidence>
<feature type="repeat" description="WD" evidence="43">
    <location>
        <begin position="2183"/>
        <end position="2224"/>
    </location>
</feature>
<dbReference type="EC" id="3.6.4.13" evidence="10"/>
<evidence type="ECO:0000256" key="43">
    <source>
        <dbReference type="PROSITE-ProRule" id="PRU00221"/>
    </source>
</evidence>
<dbReference type="SMART" id="SM00320">
    <property type="entry name" value="WD40"/>
    <property type="match status" value="8"/>
</dbReference>
<dbReference type="InterPro" id="IPR000719">
    <property type="entry name" value="Prot_kinase_dom"/>
</dbReference>
<evidence type="ECO:0000256" key="9">
    <source>
        <dbReference type="ARBA" id="ARBA00012513"/>
    </source>
</evidence>
<feature type="domain" description="Helicase ATP-binding" evidence="48">
    <location>
        <begin position="47"/>
        <end position="226"/>
    </location>
</feature>
<feature type="domain" description="DEAD-box RNA helicase Q" evidence="50">
    <location>
        <begin position="16"/>
        <end position="44"/>
    </location>
</feature>
<dbReference type="Pfam" id="PF00271">
    <property type="entry name" value="Helicase_C"/>
    <property type="match status" value="1"/>
</dbReference>
<evidence type="ECO:0000256" key="44">
    <source>
        <dbReference type="PROSITE-ProRule" id="PRU00552"/>
    </source>
</evidence>
<dbReference type="GO" id="GO:0006887">
    <property type="term" value="P:exocytosis"/>
    <property type="evidence" value="ECO:0007669"/>
    <property type="project" value="UniProtKB-KW"/>
</dbReference>
<dbReference type="InterPro" id="IPR042532">
    <property type="entry name" value="EXOC3/Sec6_C"/>
</dbReference>
<keyword evidence="37" id="KW-0137">Centromere</keyword>
<comment type="catalytic activity">
    <reaction evidence="40">
        <text>L-threonyl-[protein] + ATP = O-phospho-L-threonyl-[protein] + ADP + H(+)</text>
        <dbReference type="Rhea" id="RHEA:46608"/>
        <dbReference type="Rhea" id="RHEA-COMP:11060"/>
        <dbReference type="Rhea" id="RHEA-COMP:11605"/>
        <dbReference type="ChEBI" id="CHEBI:15378"/>
        <dbReference type="ChEBI" id="CHEBI:30013"/>
        <dbReference type="ChEBI" id="CHEBI:30616"/>
        <dbReference type="ChEBI" id="CHEBI:61977"/>
        <dbReference type="ChEBI" id="CHEBI:456216"/>
        <dbReference type="EC" id="2.7.11.1"/>
    </reaction>
</comment>
<comment type="similarity">
    <text evidence="8">Belongs to the SEC6 family.</text>
</comment>
<dbReference type="CDD" id="cd18787">
    <property type="entry name" value="SF2_C_DEAD"/>
    <property type="match status" value="1"/>
</dbReference>
<evidence type="ECO:0000259" key="47">
    <source>
        <dbReference type="PROSITE" id="PS50011"/>
    </source>
</evidence>
<dbReference type="GO" id="GO:0000149">
    <property type="term" value="F:SNARE binding"/>
    <property type="evidence" value="ECO:0007669"/>
    <property type="project" value="TreeGrafter"/>
</dbReference>
<feature type="region of interest" description="Disordered" evidence="46">
    <location>
        <begin position="800"/>
        <end position="831"/>
    </location>
</feature>
<dbReference type="Pfam" id="PF00270">
    <property type="entry name" value="DEAD"/>
    <property type="match status" value="1"/>
</dbReference>
<keyword evidence="16" id="KW-0723">Serine/threonine-protein kinase</keyword>
<evidence type="ECO:0000256" key="2">
    <source>
        <dbReference type="ARBA" id="ARBA00004496"/>
    </source>
</evidence>
<keyword evidence="36" id="KW-0325">Glycoprotein</keyword>
<feature type="binding site" evidence="45">
    <location>
        <position position="1706"/>
    </location>
    <ligand>
        <name>ATP</name>
        <dbReference type="ChEBI" id="CHEBI:30616"/>
    </ligand>
</feature>
<evidence type="ECO:0000256" key="42">
    <source>
        <dbReference type="ARBA" id="ARBA00048679"/>
    </source>
</evidence>
<evidence type="ECO:0000256" key="17">
    <source>
        <dbReference type="ARBA" id="ARBA00022553"/>
    </source>
</evidence>
<keyword evidence="32" id="KW-0779">Telomere</keyword>
<accession>A0A8S1ZPX1</accession>
<evidence type="ECO:0000256" key="3">
    <source>
        <dbReference type="ARBA" id="ARBA00004574"/>
    </source>
</evidence>
<dbReference type="GO" id="GO:0000145">
    <property type="term" value="C:exocyst"/>
    <property type="evidence" value="ECO:0007669"/>
    <property type="project" value="InterPro"/>
</dbReference>
<dbReference type="PROSITE" id="PS51194">
    <property type="entry name" value="HELICASE_CTER"/>
    <property type="match status" value="1"/>
</dbReference>
<feature type="domain" description="Helicase C-terminal" evidence="49">
    <location>
        <begin position="255"/>
        <end position="411"/>
    </location>
</feature>
<dbReference type="PANTHER" id="PTHR21292:SF1">
    <property type="entry name" value="EXOCYST COMPLEX COMPONENT 3"/>
    <property type="match status" value="1"/>
</dbReference>
<dbReference type="PROSITE" id="PS50294">
    <property type="entry name" value="WD_REPEATS_REGION"/>
    <property type="match status" value="5"/>
</dbReference>
<dbReference type="PROSITE" id="PS00108">
    <property type="entry name" value="PROTEIN_KINASE_ST"/>
    <property type="match status" value="1"/>
</dbReference>
<dbReference type="FunFam" id="1.10.357.50:FF:000003">
    <property type="entry name" value="Exocyst complex component SEC6"/>
    <property type="match status" value="1"/>
</dbReference>
<keyword evidence="19" id="KW-0433">Leucine-rich repeat</keyword>
<dbReference type="InterPro" id="IPR011009">
    <property type="entry name" value="Kinase-like_dom_sf"/>
</dbReference>
<keyword evidence="26" id="KW-0418">Kinase</keyword>
<evidence type="ECO:0000256" key="37">
    <source>
        <dbReference type="ARBA" id="ARBA00023328"/>
    </source>
</evidence>
<dbReference type="Gene3D" id="3.80.10.10">
    <property type="entry name" value="Ribonuclease Inhibitor"/>
    <property type="match status" value="1"/>
</dbReference>
<dbReference type="PROSITE" id="PS51195">
    <property type="entry name" value="Q_MOTIF"/>
    <property type="match status" value="1"/>
</dbReference>
<keyword evidence="34" id="KW-0472">Membrane</keyword>
<evidence type="ECO:0000313" key="51">
    <source>
        <dbReference type="EMBL" id="CAE5963820.1"/>
    </source>
</evidence>
<evidence type="ECO:0000256" key="20">
    <source>
        <dbReference type="ARBA" id="ARBA00022679"/>
    </source>
</evidence>
<feature type="compositionally biased region" description="Low complexity" evidence="46">
    <location>
        <begin position="818"/>
        <end position="827"/>
    </location>
</feature>
<feature type="repeat" description="WD" evidence="43">
    <location>
        <begin position="2099"/>
        <end position="2140"/>
    </location>
</feature>
<dbReference type="SUPFAM" id="SSF56112">
    <property type="entry name" value="Protein kinase-like (PK-like)"/>
    <property type="match status" value="1"/>
</dbReference>
<protein>
    <recommendedName>
        <fullName evidence="11">Leucine-rich repeat and WD repeat-containing protein 1</fullName>
        <ecNumber evidence="9">2.7.11.1</ecNumber>
        <ecNumber evidence="10">3.6.4.13</ecNumber>
    </recommendedName>
    <alternativeName>
        <fullName evidence="38">Origin recognition complex-associated protein</fullName>
    </alternativeName>
</protein>
<dbReference type="PROSITE" id="PS51192">
    <property type="entry name" value="HELICASE_ATP_BIND_1"/>
    <property type="match status" value="1"/>
</dbReference>
<evidence type="ECO:0000256" key="1">
    <source>
        <dbReference type="ARBA" id="ARBA00004251"/>
    </source>
</evidence>
<evidence type="ECO:0000256" key="45">
    <source>
        <dbReference type="PROSITE-ProRule" id="PRU10141"/>
    </source>
</evidence>
<dbReference type="Pfam" id="PF00560">
    <property type="entry name" value="LRR_1"/>
    <property type="match status" value="4"/>
</dbReference>
<dbReference type="SUPFAM" id="SSF52058">
    <property type="entry name" value="L domain-like"/>
    <property type="match status" value="1"/>
</dbReference>
<keyword evidence="22" id="KW-0235">DNA replication</keyword>
<dbReference type="CDD" id="cd14664">
    <property type="entry name" value="STK_BAK1_like"/>
    <property type="match status" value="1"/>
</dbReference>
<evidence type="ECO:0000256" key="27">
    <source>
        <dbReference type="ARBA" id="ARBA00022801"/>
    </source>
</evidence>
<evidence type="ECO:0000256" key="39">
    <source>
        <dbReference type="ARBA" id="ARBA00038002"/>
    </source>
</evidence>
<dbReference type="InterPro" id="IPR027417">
    <property type="entry name" value="P-loop_NTPase"/>
</dbReference>
<comment type="similarity">
    <text evidence="7">Belongs to the protein kinase superfamily. Ser/Thr protein kinase family.</text>
</comment>
<dbReference type="GO" id="GO:0004674">
    <property type="term" value="F:protein serine/threonine kinase activity"/>
    <property type="evidence" value="ECO:0007669"/>
    <property type="project" value="UniProtKB-KW"/>
</dbReference>
<dbReference type="SMART" id="SM00490">
    <property type="entry name" value="HELICc"/>
    <property type="match status" value="1"/>
</dbReference>
<evidence type="ECO:0000256" key="25">
    <source>
        <dbReference type="ARBA" id="ARBA00022741"/>
    </source>
</evidence>
<keyword evidence="31" id="KW-0694">RNA-binding</keyword>
<dbReference type="Gene3D" id="1.10.357.50">
    <property type="match status" value="1"/>
</dbReference>
<feature type="repeat" description="WD" evidence="43">
    <location>
        <begin position="2141"/>
        <end position="2182"/>
    </location>
</feature>
<keyword evidence="29" id="KW-0995">Kinetochore</keyword>
<evidence type="ECO:0000256" key="7">
    <source>
        <dbReference type="ARBA" id="ARBA00008684"/>
    </source>
</evidence>
<evidence type="ECO:0000256" key="12">
    <source>
        <dbReference type="ARBA" id="ARBA00022448"/>
    </source>
</evidence>
<keyword evidence="20" id="KW-0808">Transferase</keyword>
<keyword evidence="23" id="KW-0732">Signal</keyword>
<dbReference type="FunFam" id="3.80.10.10:FF:000024">
    <property type="entry name" value="Somatic embryogenesis receptor kinase 1"/>
    <property type="match status" value="1"/>
</dbReference>
<dbReference type="InterPro" id="IPR025313">
    <property type="entry name" value="SPB4-like_CTE"/>
</dbReference>
<dbReference type="InterPro" id="IPR015943">
    <property type="entry name" value="WD40/YVTN_repeat-like_dom_sf"/>
</dbReference>
<comment type="similarity">
    <text evidence="6">Belongs to the protein kinase superfamily. TKL Ser/Thr protein kinase family. ROCO subfamily.</text>
</comment>
<evidence type="ECO:0000259" key="49">
    <source>
        <dbReference type="PROSITE" id="PS51194"/>
    </source>
</evidence>
<keyword evidence="27" id="KW-0378">Hydrolase</keyword>
<evidence type="ECO:0000256" key="35">
    <source>
        <dbReference type="ARBA" id="ARBA00023170"/>
    </source>
</evidence>
<evidence type="ECO:0000256" key="28">
    <source>
        <dbReference type="ARBA" id="ARBA00022806"/>
    </source>
</evidence>
<dbReference type="FunFam" id="1.10.510.10:FF:000016">
    <property type="entry name" value="Somatic embryogenesis receptor-like kinase 1"/>
    <property type="match status" value="1"/>
</dbReference>
<dbReference type="Pfam" id="PF06046">
    <property type="entry name" value="Sec6"/>
    <property type="match status" value="1"/>
</dbReference>
<evidence type="ECO:0000259" key="48">
    <source>
        <dbReference type="PROSITE" id="PS51192"/>
    </source>
</evidence>
<evidence type="ECO:0000256" key="24">
    <source>
        <dbReference type="ARBA" id="ARBA00022737"/>
    </source>
</evidence>
<evidence type="ECO:0000313" key="52">
    <source>
        <dbReference type="Proteomes" id="UP000682877"/>
    </source>
</evidence>
<feature type="repeat" description="WD" evidence="43">
    <location>
        <begin position="2056"/>
        <end position="2098"/>
    </location>
</feature>
<dbReference type="SUPFAM" id="SSF52540">
    <property type="entry name" value="P-loop containing nucleoside triphosphate hydrolases"/>
    <property type="match status" value="1"/>
</dbReference>
<evidence type="ECO:0000256" key="34">
    <source>
        <dbReference type="ARBA" id="ARBA00023136"/>
    </source>
</evidence>
<dbReference type="InterPro" id="IPR014001">
    <property type="entry name" value="Helicase_ATP-bd"/>
</dbReference>
<keyword evidence="30 45" id="KW-0067">ATP-binding</keyword>
<dbReference type="GO" id="GO:0003723">
    <property type="term" value="F:RNA binding"/>
    <property type="evidence" value="ECO:0007669"/>
    <property type="project" value="UniProtKB-KW"/>
</dbReference>
<keyword evidence="12" id="KW-0813">Transport</keyword>
<comment type="catalytic activity">
    <reaction evidence="41">
        <text>ATP + H2O = ADP + phosphate + H(+)</text>
        <dbReference type="Rhea" id="RHEA:13065"/>
        <dbReference type="ChEBI" id="CHEBI:15377"/>
        <dbReference type="ChEBI" id="CHEBI:15378"/>
        <dbReference type="ChEBI" id="CHEBI:30616"/>
        <dbReference type="ChEBI" id="CHEBI:43474"/>
        <dbReference type="ChEBI" id="CHEBI:456216"/>
        <dbReference type="EC" id="3.6.4.13"/>
    </reaction>
</comment>
<evidence type="ECO:0000256" key="32">
    <source>
        <dbReference type="ARBA" id="ARBA00022895"/>
    </source>
</evidence>
<dbReference type="InterPro" id="IPR001680">
    <property type="entry name" value="WD40_rpt"/>
</dbReference>
<dbReference type="GO" id="GO:0000781">
    <property type="term" value="C:chromosome, telomeric region"/>
    <property type="evidence" value="ECO:0007669"/>
    <property type="project" value="UniProtKB-SubCell"/>
</dbReference>
<dbReference type="SUPFAM" id="SSF50998">
    <property type="entry name" value="Quinoprotein alcohol dehydrogenase-like"/>
    <property type="match status" value="1"/>
</dbReference>
<dbReference type="InterPro" id="IPR032675">
    <property type="entry name" value="LRR_dom_sf"/>
</dbReference>
<dbReference type="PANTHER" id="PTHR21292">
    <property type="entry name" value="EXOCYST COMPLEX COMPONENT SEC6-RELATED"/>
    <property type="match status" value="1"/>
</dbReference>
<evidence type="ECO:0000256" key="31">
    <source>
        <dbReference type="ARBA" id="ARBA00022884"/>
    </source>
</evidence>
<dbReference type="InterPro" id="IPR017441">
    <property type="entry name" value="Protein_kinase_ATP_BS"/>
</dbReference>
<comment type="similarity">
    <text evidence="5">Belongs to the LRWD1 family.</text>
</comment>
<dbReference type="PROSITE" id="PS00107">
    <property type="entry name" value="PROTEIN_KINASE_ATP"/>
    <property type="match status" value="1"/>
</dbReference>
<feature type="repeat" description="WD" evidence="43">
    <location>
        <begin position="2228"/>
        <end position="2269"/>
    </location>
</feature>
<keyword evidence="25 45" id="KW-0547">Nucleotide-binding</keyword>
<dbReference type="Gene3D" id="1.10.357.70">
    <property type="entry name" value="Exocyst complex component Sec6, C-terminal domain"/>
    <property type="match status" value="1"/>
</dbReference>
<feature type="short sequence motif" description="Q motif" evidence="44">
    <location>
        <begin position="16"/>
        <end position="44"/>
    </location>
</feature>
<feature type="repeat" description="WD" evidence="43">
    <location>
        <begin position="2314"/>
        <end position="2355"/>
    </location>
</feature>
<keyword evidence="24" id="KW-0677">Repeat</keyword>
<dbReference type="FunFam" id="3.40.50.300:FF:000877">
    <property type="entry name" value="RNA helicase"/>
    <property type="match status" value="1"/>
</dbReference>
<keyword evidence="18 43" id="KW-0853">WD repeat</keyword>
<dbReference type="FunFam" id="1.10.357.70:FF:000002">
    <property type="entry name" value="Exocyst complex component SEC6"/>
    <property type="match status" value="1"/>
</dbReference>
<keyword evidence="17" id="KW-0597">Phosphoprotein</keyword>
<evidence type="ECO:0000256" key="41">
    <source>
        <dbReference type="ARBA" id="ARBA00047984"/>
    </source>
</evidence>
<evidence type="ECO:0000256" key="26">
    <source>
        <dbReference type="ARBA" id="ARBA00022777"/>
    </source>
</evidence>
<dbReference type="Pfam" id="PF07714">
    <property type="entry name" value="PK_Tyr_Ser-Thr"/>
    <property type="match status" value="1"/>
</dbReference>
<dbReference type="InterPro" id="IPR019775">
    <property type="entry name" value="WD40_repeat_CS"/>
</dbReference>
<evidence type="ECO:0000256" key="13">
    <source>
        <dbReference type="ARBA" id="ARBA00022475"/>
    </source>
</evidence>
<feature type="repeat" description="WD" evidence="43">
    <location>
        <begin position="2356"/>
        <end position="2388"/>
    </location>
</feature>
<dbReference type="GO" id="GO:0051601">
    <property type="term" value="P:exocyst localization"/>
    <property type="evidence" value="ECO:0007669"/>
    <property type="project" value="TreeGrafter"/>
</dbReference>
<keyword evidence="13" id="KW-1003">Cell membrane</keyword>
<evidence type="ECO:0000256" key="19">
    <source>
        <dbReference type="ARBA" id="ARBA00022614"/>
    </source>
</evidence>
<dbReference type="FunFam" id="2.130.10.10:FF:000074">
    <property type="entry name" value="Angio-associated migratory cell protein-like protein"/>
    <property type="match status" value="1"/>
</dbReference>
<dbReference type="GO" id="GO:0003724">
    <property type="term" value="F:RNA helicase activity"/>
    <property type="evidence" value="ECO:0007669"/>
    <property type="project" value="UniProtKB-EC"/>
</dbReference>
<evidence type="ECO:0000256" key="16">
    <source>
        <dbReference type="ARBA" id="ARBA00022527"/>
    </source>
</evidence>
<keyword evidence="35" id="KW-0675">Receptor</keyword>
<evidence type="ECO:0000256" key="15">
    <source>
        <dbReference type="ARBA" id="ARBA00022490"/>
    </source>
</evidence>
<dbReference type="InterPro" id="IPR014014">
    <property type="entry name" value="RNA_helicase_DEAD_Q_motif"/>
</dbReference>
<feature type="domain" description="Protein kinase" evidence="47">
    <location>
        <begin position="1678"/>
        <end position="1965"/>
    </location>
</feature>
<dbReference type="InterPro" id="IPR013210">
    <property type="entry name" value="LRR_N_plant-typ"/>
</dbReference>
<dbReference type="InterPro" id="IPR000629">
    <property type="entry name" value="RNA-helicase_DEAD-box_CS"/>
</dbReference>
<evidence type="ECO:0000256" key="40">
    <source>
        <dbReference type="ARBA" id="ARBA00047899"/>
    </source>
</evidence>
<dbReference type="GO" id="GO:0016787">
    <property type="term" value="F:hydrolase activity"/>
    <property type="evidence" value="ECO:0007669"/>
    <property type="project" value="UniProtKB-KW"/>
</dbReference>
<dbReference type="GO" id="GO:0005524">
    <property type="term" value="F:ATP binding"/>
    <property type="evidence" value="ECO:0007669"/>
    <property type="project" value="UniProtKB-UniRule"/>
</dbReference>
<dbReference type="GO" id="GO:0000776">
    <property type="term" value="C:kinetochore"/>
    <property type="evidence" value="ECO:0007669"/>
    <property type="project" value="UniProtKB-KW"/>
</dbReference>
<dbReference type="GO" id="GO:0005886">
    <property type="term" value="C:plasma membrane"/>
    <property type="evidence" value="ECO:0007669"/>
    <property type="project" value="UniProtKB-SubCell"/>
</dbReference>
<evidence type="ECO:0000256" key="29">
    <source>
        <dbReference type="ARBA" id="ARBA00022838"/>
    </source>
</evidence>
<evidence type="ECO:0000256" key="14">
    <source>
        <dbReference type="ARBA" id="ARBA00022483"/>
    </source>
</evidence>
<dbReference type="Pfam" id="PF08263">
    <property type="entry name" value="LRRNT_2"/>
    <property type="match status" value="1"/>
</dbReference>
<dbReference type="InterPro" id="IPR008271">
    <property type="entry name" value="Ser/Thr_kinase_AS"/>
</dbReference>
<evidence type="ECO:0000256" key="18">
    <source>
        <dbReference type="ARBA" id="ARBA00022574"/>
    </source>
</evidence>
<proteinExistence type="inferred from homology"/>
<keyword evidence="52" id="KW-1185">Reference proteome</keyword>
<feature type="compositionally biased region" description="Basic residues" evidence="46">
    <location>
        <begin position="531"/>
        <end position="542"/>
    </location>
</feature>
<dbReference type="InterPro" id="IPR001611">
    <property type="entry name" value="Leu-rich_rpt"/>
</dbReference>
<dbReference type="Proteomes" id="UP000682877">
    <property type="component" value="Chromosome 2"/>
</dbReference>
<dbReference type="Gene3D" id="2.130.10.10">
    <property type="entry name" value="YVTN repeat-like/Quinoprotein amine dehydrogenase"/>
    <property type="match status" value="1"/>
</dbReference>
<evidence type="ECO:0000256" key="36">
    <source>
        <dbReference type="ARBA" id="ARBA00023180"/>
    </source>
</evidence>
<evidence type="ECO:0000256" key="10">
    <source>
        <dbReference type="ARBA" id="ARBA00012552"/>
    </source>
</evidence>
<dbReference type="GO" id="GO:0006260">
    <property type="term" value="P:DNA replication"/>
    <property type="evidence" value="ECO:0007669"/>
    <property type="project" value="UniProtKB-KW"/>
</dbReference>
<dbReference type="EC" id="2.7.11.1" evidence="9"/>
<evidence type="ECO:0000259" key="50">
    <source>
        <dbReference type="PROSITE" id="PS51195"/>
    </source>
</evidence>
<dbReference type="Pfam" id="PF00400">
    <property type="entry name" value="WD40"/>
    <property type="match status" value="8"/>
</dbReference>
<evidence type="ECO:0000256" key="22">
    <source>
        <dbReference type="ARBA" id="ARBA00022705"/>
    </source>
</evidence>
<dbReference type="InterPro" id="IPR011047">
    <property type="entry name" value="Quinoprotein_ADH-like_sf"/>
</dbReference>
<dbReference type="EMBL" id="LR999452">
    <property type="protein sequence ID" value="CAE5963820.1"/>
    <property type="molecule type" value="Genomic_DNA"/>
</dbReference>
<keyword evidence="33" id="KW-1133">Transmembrane helix</keyword>
<keyword evidence="28" id="KW-0347">Helicase</keyword>
<dbReference type="InterPro" id="IPR010326">
    <property type="entry name" value="EXOC3/Sec6"/>
</dbReference>
<reference evidence="51" key="1">
    <citation type="submission" date="2021-01" db="EMBL/GenBank/DDBJ databases">
        <authorList>
            <person name="Bezrukov I."/>
        </authorList>
    </citation>
    <scope>NUCLEOTIDE SEQUENCE</scope>
</reference>
<gene>
    <name evidence="51" type="ORF">AARE701A_LOCUS5199</name>
</gene>
<comment type="catalytic activity">
    <reaction evidence="42">
        <text>L-seryl-[protein] + ATP = O-phospho-L-seryl-[protein] + ADP + H(+)</text>
        <dbReference type="Rhea" id="RHEA:17989"/>
        <dbReference type="Rhea" id="RHEA-COMP:9863"/>
        <dbReference type="Rhea" id="RHEA-COMP:11604"/>
        <dbReference type="ChEBI" id="CHEBI:15378"/>
        <dbReference type="ChEBI" id="CHEBI:29999"/>
        <dbReference type="ChEBI" id="CHEBI:30616"/>
        <dbReference type="ChEBI" id="CHEBI:83421"/>
        <dbReference type="ChEBI" id="CHEBI:456216"/>
        <dbReference type="EC" id="2.7.11.1"/>
    </reaction>
</comment>
<dbReference type="PROSITE" id="PS00039">
    <property type="entry name" value="DEAD_ATP_HELICASE"/>
    <property type="match status" value="1"/>
</dbReference>
<evidence type="ECO:0000256" key="38">
    <source>
        <dbReference type="ARBA" id="ARBA00033046"/>
    </source>
</evidence>
<dbReference type="SMART" id="SM00487">
    <property type="entry name" value="DEXDc"/>
    <property type="match status" value="1"/>
</dbReference>
<evidence type="ECO:0000256" key="8">
    <source>
        <dbReference type="ARBA" id="ARBA00009447"/>
    </source>
</evidence>
<feature type="repeat" description="WD" evidence="43">
    <location>
        <begin position="2270"/>
        <end position="2307"/>
    </location>
</feature>
<dbReference type="PROSITE" id="PS50011">
    <property type="entry name" value="PROTEIN_KINASE_DOM"/>
    <property type="match status" value="1"/>
</dbReference>
<dbReference type="FunFam" id="3.30.200.20:FF:000015">
    <property type="entry name" value="Somatic embryogenesis receptor kinase 1"/>
    <property type="match status" value="1"/>
</dbReference>